<evidence type="ECO:0000313" key="4">
    <source>
        <dbReference type="EMBL" id="SPD29449.1"/>
    </source>
</evidence>
<dbReference type="SUPFAM" id="SSF56219">
    <property type="entry name" value="DNase I-like"/>
    <property type="match status" value="1"/>
</dbReference>
<dbReference type="InterPro" id="IPR036691">
    <property type="entry name" value="Endo/exonu/phosph_ase_sf"/>
</dbReference>
<gene>
    <name evidence="4" type="ORF">FSB_LOCUS57331</name>
</gene>
<name>A0A2N9IZ45_FAGSY</name>
<dbReference type="PANTHER" id="PTHR46890">
    <property type="entry name" value="NON-LTR RETROLELEMENT REVERSE TRANSCRIPTASE-LIKE PROTEIN-RELATED"/>
    <property type="match status" value="1"/>
</dbReference>
<reference evidence="4" key="1">
    <citation type="submission" date="2018-02" db="EMBL/GenBank/DDBJ databases">
        <authorList>
            <person name="Cohen D.B."/>
            <person name="Kent A.D."/>
        </authorList>
    </citation>
    <scope>NUCLEOTIDE SEQUENCE</scope>
</reference>
<sequence>MEDTFGLCGRLSLTDKEEVPFDFGCEEDDQFYLAARFMTGRFLNIESVVRTFRPLWRTVRGFTVRDMGHKGEPWSYDKYLVSFQRVDVDTDVTEMECGYVSFWVQMHNLPIGRMKREFAVALGTVVREVEHVAESEEKKGCEGCTRIRVKLDISKPLCRGRKARLASRRETWISFKYERLPIFCYWCGCLTHGDKDCEVWLKNKGAMRREEQQYGAWLQASAEKPARKAPDLEQLAQQVNAPSLGSEEVMEQPPSITAQLREPERDFERDIREIDAALHNSPRNLEIPNKEGECHTAPINLQGIKGVPRAIDDITVAGGFTKLSGAKRACDSVEVQSTRVHGKKKGRGLAAMEGIEVDGGLAEGELRWRFTGFYRHLVAYRRHESWALLDKLHSLTDLPWLLMGDFNEIVSSDERLGELVGSQRNMYEFGEVLNKCGLVDLGYRDYPFTWENCRDAEANVQKRLDRAVASVAWMSLFTLCTMDHLPTSYSDHVPIFLHMDLGSSSSRPKRRPHNPMYAVCEKIKQCREALYRWYKNMSNSQSAFVPGRLITDNVAMAFEILHKMKAKCKGKQGEMAVKLDMSKAYDHVEWQFVEAIMRKLGFAERWISMIMECICTVQYSVLLDGVPKGYVIPSQGLRQGDPLSPYLFLLCAEGFSALMRQTGSMGCLKGIKTSKVGPWVSHLFFADDSLLFGKASVTKSREFMRILKLYEDS</sequence>
<dbReference type="AlphaFoldDB" id="A0A2N9IZ45"/>
<dbReference type="SUPFAM" id="SSF56672">
    <property type="entry name" value="DNA/RNA polymerases"/>
    <property type="match status" value="1"/>
</dbReference>
<dbReference type="EMBL" id="OIVN01006271">
    <property type="protein sequence ID" value="SPD29449.1"/>
    <property type="molecule type" value="Genomic_DNA"/>
</dbReference>
<accession>A0A2N9IZ45</accession>
<dbReference type="InterPro" id="IPR005135">
    <property type="entry name" value="Endo/exonuclease/phosphatase"/>
</dbReference>
<evidence type="ECO:0000259" key="1">
    <source>
        <dbReference type="Pfam" id="PF00078"/>
    </source>
</evidence>
<evidence type="ECO:0000259" key="2">
    <source>
        <dbReference type="Pfam" id="PF03372"/>
    </source>
</evidence>
<dbReference type="GO" id="GO:0003824">
    <property type="term" value="F:catalytic activity"/>
    <property type="evidence" value="ECO:0007669"/>
    <property type="project" value="InterPro"/>
</dbReference>
<dbReference type="InterPro" id="IPR025836">
    <property type="entry name" value="Zn_knuckle_CX2CX4HX4C"/>
</dbReference>
<feature type="domain" description="Zinc knuckle CX2CX4HX4C" evidence="3">
    <location>
        <begin position="151"/>
        <end position="198"/>
    </location>
</feature>
<protein>
    <recommendedName>
        <fullName evidence="5">Reverse transcriptase domain-containing protein</fullName>
    </recommendedName>
</protein>
<dbReference type="PANTHER" id="PTHR46890:SF48">
    <property type="entry name" value="RNA-DIRECTED DNA POLYMERASE"/>
    <property type="match status" value="1"/>
</dbReference>
<feature type="domain" description="Reverse transcriptase" evidence="1">
    <location>
        <begin position="529"/>
        <end position="695"/>
    </location>
</feature>
<evidence type="ECO:0000259" key="3">
    <source>
        <dbReference type="Pfam" id="PF14392"/>
    </source>
</evidence>
<organism evidence="4">
    <name type="scientific">Fagus sylvatica</name>
    <name type="common">Beechnut</name>
    <dbReference type="NCBI Taxonomy" id="28930"/>
    <lineage>
        <taxon>Eukaryota</taxon>
        <taxon>Viridiplantae</taxon>
        <taxon>Streptophyta</taxon>
        <taxon>Embryophyta</taxon>
        <taxon>Tracheophyta</taxon>
        <taxon>Spermatophyta</taxon>
        <taxon>Magnoliopsida</taxon>
        <taxon>eudicotyledons</taxon>
        <taxon>Gunneridae</taxon>
        <taxon>Pentapetalae</taxon>
        <taxon>rosids</taxon>
        <taxon>fabids</taxon>
        <taxon>Fagales</taxon>
        <taxon>Fagaceae</taxon>
        <taxon>Fagus</taxon>
    </lineage>
</organism>
<feature type="domain" description="Endonuclease/exonuclease/phosphatase" evidence="2">
    <location>
        <begin position="350"/>
        <end position="492"/>
    </location>
</feature>
<dbReference type="InterPro" id="IPR043502">
    <property type="entry name" value="DNA/RNA_pol_sf"/>
</dbReference>
<dbReference type="Pfam" id="PF14392">
    <property type="entry name" value="zf-CCHC_4"/>
    <property type="match status" value="1"/>
</dbReference>
<proteinExistence type="predicted"/>
<dbReference type="InterPro" id="IPR052343">
    <property type="entry name" value="Retrotransposon-Effector_Assoc"/>
</dbReference>
<dbReference type="CDD" id="cd01650">
    <property type="entry name" value="RT_nLTR_like"/>
    <property type="match status" value="1"/>
</dbReference>
<dbReference type="Gene3D" id="3.60.10.10">
    <property type="entry name" value="Endonuclease/exonuclease/phosphatase"/>
    <property type="match status" value="1"/>
</dbReference>
<dbReference type="InterPro" id="IPR000477">
    <property type="entry name" value="RT_dom"/>
</dbReference>
<dbReference type="Pfam" id="PF00078">
    <property type="entry name" value="RVT_1"/>
    <property type="match status" value="1"/>
</dbReference>
<dbReference type="Pfam" id="PF03372">
    <property type="entry name" value="Exo_endo_phos"/>
    <property type="match status" value="1"/>
</dbReference>
<evidence type="ECO:0008006" key="5">
    <source>
        <dbReference type="Google" id="ProtNLM"/>
    </source>
</evidence>